<dbReference type="InterPro" id="IPR013154">
    <property type="entry name" value="ADH-like_N"/>
</dbReference>
<evidence type="ECO:0000256" key="4">
    <source>
        <dbReference type="ARBA" id="ARBA00023002"/>
    </source>
</evidence>
<keyword evidence="2 5" id="KW-0479">Metal-binding</keyword>
<dbReference type="InterPro" id="IPR050129">
    <property type="entry name" value="Zn_alcohol_dh"/>
</dbReference>
<evidence type="ECO:0000313" key="8">
    <source>
        <dbReference type="Proteomes" id="UP001611450"/>
    </source>
</evidence>
<dbReference type="PROSITE" id="PS00059">
    <property type="entry name" value="ADH_ZINC"/>
    <property type="match status" value="1"/>
</dbReference>
<dbReference type="InterPro" id="IPR036291">
    <property type="entry name" value="NAD(P)-bd_dom_sf"/>
</dbReference>
<dbReference type="Proteomes" id="UP001611450">
    <property type="component" value="Unassembled WGS sequence"/>
</dbReference>
<comment type="cofactor">
    <cofactor evidence="1 5">
        <name>Zn(2+)</name>
        <dbReference type="ChEBI" id="CHEBI:29105"/>
    </cofactor>
</comment>
<dbReference type="Gene3D" id="3.90.180.10">
    <property type="entry name" value="Medium-chain alcohol dehydrogenases, catalytic domain"/>
    <property type="match status" value="1"/>
</dbReference>
<sequence length="349" mass="36208">MRGVVFNGDRNLEIAEFADPTPGPDDAVVQMKASGMCGSDLRFYRAPAGQALAAFGLSGDDGGIIGGHEPCGVVVELGVNVDPRTVRLGDRVMIHHYDGCGACDNCRSGWTQMCRRGAVIFGATAHGGHADFLRVPVRTLVPLPDELSFTAGAAISCGTGTAFGALRRLRVDACDTLAVFGLGPVGLSAVQLGAAMGARVVAVDVQADRVARAREFGAAHTIDSSADDPVAVIRELTAGLGVSAALDCSGAAVARAAAVRAAGQWGRVAFVGEGGEVTVEVSPDIIRKQLTVLGSYTFSLTGQADCARFVADHGIDLDRLFTDRWTLGDAVRAYAEFDQQAAGKAVIEF</sequence>
<dbReference type="InterPro" id="IPR011032">
    <property type="entry name" value="GroES-like_sf"/>
</dbReference>
<evidence type="ECO:0000256" key="1">
    <source>
        <dbReference type="ARBA" id="ARBA00001947"/>
    </source>
</evidence>
<dbReference type="PANTHER" id="PTHR43401:SF2">
    <property type="entry name" value="L-THREONINE 3-DEHYDROGENASE"/>
    <property type="match status" value="1"/>
</dbReference>
<protein>
    <submittedName>
        <fullName evidence="7">Zinc-binding dehydrogenase</fullName>
    </submittedName>
</protein>
<gene>
    <name evidence="7" type="ORF">ACH47G_03470</name>
</gene>
<proteinExistence type="inferred from homology"/>
<keyword evidence="8" id="KW-1185">Reference proteome</keyword>
<dbReference type="Pfam" id="PF08240">
    <property type="entry name" value="ADH_N"/>
    <property type="match status" value="1"/>
</dbReference>
<evidence type="ECO:0000313" key="7">
    <source>
        <dbReference type="EMBL" id="MFI2319522.1"/>
    </source>
</evidence>
<dbReference type="CDD" id="cd08239">
    <property type="entry name" value="THR_DH_like"/>
    <property type="match status" value="1"/>
</dbReference>
<dbReference type="RefSeq" id="WP_396945701.1">
    <property type="nucleotide sequence ID" value="NZ_JBIRXV010000001.1"/>
</dbReference>
<dbReference type="Pfam" id="PF00107">
    <property type="entry name" value="ADH_zinc_N"/>
    <property type="match status" value="1"/>
</dbReference>
<dbReference type="InterPro" id="IPR020843">
    <property type="entry name" value="ER"/>
</dbReference>
<keyword evidence="3 5" id="KW-0862">Zinc</keyword>
<name>A0ABW7WCK1_9NOCA</name>
<evidence type="ECO:0000256" key="2">
    <source>
        <dbReference type="ARBA" id="ARBA00022723"/>
    </source>
</evidence>
<accession>A0ABW7WCK1</accession>
<dbReference type="EMBL" id="JBIRXV010000001">
    <property type="protein sequence ID" value="MFI2319522.1"/>
    <property type="molecule type" value="Genomic_DNA"/>
</dbReference>
<dbReference type="InterPro" id="IPR013149">
    <property type="entry name" value="ADH-like_C"/>
</dbReference>
<evidence type="ECO:0000259" key="6">
    <source>
        <dbReference type="SMART" id="SM00829"/>
    </source>
</evidence>
<keyword evidence="4" id="KW-0560">Oxidoreductase</keyword>
<comment type="caution">
    <text evidence="7">The sequence shown here is derived from an EMBL/GenBank/DDBJ whole genome shotgun (WGS) entry which is preliminary data.</text>
</comment>
<evidence type="ECO:0000256" key="5">
    <source>
        <dbReference type="RuleBase" id="RU361277"/>
    </source>
</evidence>
<dbReference type="InterPro" id="IPR002328">
    <property type="entry name" value="ADH_Zn_CS"/>
</dbReference>
<dbReference type="SUPFAM" id="SSF51735">
    <property type="entry name" value="NAD(P)-binding Rossmann-fold domains"/>
    <property type="match status" value="1"/>
</dbReference>
<dbReference type="PANTHER" id="PTHR43401">
    <property type="entry name" value="L-THREONINE 3-DEHYDROGENASE"/>
    <property type="match status" value="1"/>
</dbReference>
<dbReference type="SUPFAM" id="SSF50129">
    <property type="entry name" value="GroES-like"/>
    <property type="match status" value="1"/>
</dbReference>
<comment type="similarity">
    <text evidence="5">Belongs to the zinc-containing alcohol dehydrogenase family.</text>
</comment>
<feature type="domain" description="Enoyl reductase (ER)" evidence="6">
    <location>
        <begin position="8"/>
        <end position="347"/>
    </location>
</feature>
<reference evidence="7 8" key="1">
    <citation type="submission" date="2024-10" db="EMBL/GenBank/DDBJ databases">
        <title>The Natural Products Discovery Center: Release of the First 8490 Sequenced Strains for Exploring Actinobacteria Biosynthetic Diversity.</title>
        <authorList>
            <person name="Kalkreuter E."/>
            <person name="Kautsar S.A."/>
            <person name="Yang D."/>
            <person name="Bader C.D."/>
            <person name="Teijaro C.N."/>
            <person name="Fluegel L."/>
            <person name="Davis C.M."/>
            <person name="Simpson J.R."/>
            <person name="Lauterbach L."/>
            <person name="Steele A.D."/>
            <person name="Gui C."/>
            <person name="Meng S."/>
            <person name="Li G."/>
            <person name="Viehrig K."/>
            <person name="Ye F."/>
            <person name="Su P."/>
            <person name="Kiefer A.F."/>
            <person name="Nichols A."/>
            <person name="Cepeda A.J."/>
            <person name="Yan W."/>
            <person name="Fan B."/>
            <person name="Jiang Y."/>
            <person name="Adhikari A."/>
            <person name="Zheng C.-J."/>
            <person name="Schuster L."/>
            <person name="Cowan T.M."/>
            <person name="Smanski M.J."/>
            <person name="Chevrette M.G."/>
            <person name="De Carvalho L.P.S."/>
            <person name="Shen B."/>
        </authorList>
    </citation>
    <scope>NUCLEOTIDE SEQUENCE [LARGE SCALE GENOMIC DNA]</scope>
    <source>
        <strain evidence="7 8">NPDC019626</strain>
    </source>
</reference>
<evidence type="ECO:0000256" key="3">
    <source>
        <dbReference type="ARBA" id="ARBA00022833"/>
    </source>
</evidence>
<organism evidence="7 8">
    <name type="scientific">Nocardia beijingensis</name>
    <dbReference type="NCBI Taxonomy" id="95162"/>
    <lineage>
        <taxon>Bacteria</taxon>
        <taxon>Bacillati</taxon>
        <taxon>Actinomycetota</taxon>
        <taxon>Actinomycetes</taxon>
        <taxon>Mycobacteriales</taxon>
        <taxon>Nocardiaceae</taxon>
        <taxon>Nocardia</taxon>
    </lineage>
</organism>
<dbReference type="SMART" id="SM00829">
    <property type="entry name" value="PKS_ER"/>
    <property type="match status" value="1"/>
</dbReference>